<sequence>MSREEYSAVAFADTITSFDNSSITEESNPSSKKKGYNVQENHEKTPLLRRFPSFQSALRPSFRRIRTSFRNLSCLKRNDNEEIPMLDVSRHKSIDIGVGLARRVSLFLFTRRTVCVHPYHPYTPEQTTRKIHVGFDDK</sequence>
<evidence type="ECO:0000313" key="3">
    <source>
        <dbReference type="Proteomes" id="UP000037510"/>
    </source>
</evidence>
<accession>A0A0L7KXL9</accession>
<feature type="compositionally biased region" description="Polar residues" evidence="1">
    <location>
        <begin position="20"/>
        <end position="30"/>
    </location>
</feature>
<dbReference type="EMBL" id="JTDY01004570">
    <property type="protein sequence ID" value="KOB67997.1"/>
    <property type="molecule type" value="Genomic_DNA"/>
</dbReference>
<gene>
    <name evidence="2" type="ORF">OBRU01_18970</name>
</gene>
<keyword evidence="3" id="KW-1185">Reference proteome</keyword>
<proteinExistence type="predicted"/>
<reference evidence="2 3" key="1">
    <citation type="journal article" date="2015" name="Genome Biol. Evol.">
        <title>The genome of winter moth (Operophtera brumata) provides a genomic perspective on sexual dimorphism and phenology.</title>
        <authorList>
            <person name="Derks M.F."/>
            <person name="Smit S."/>
            <person name="Salis L."/>
            <person name="Schijlen E."/>
            <person name="Bossers A."/>
            <person name="Mateman C."/>
            <person name="Pijl A.S."/>
            <person name="de Ridder D."/>
            <person name="Groenen M.A."/>
            <person name="Visser M.E."/>
            <person name="Megens H.J."/>
        </authorList>
    </citation>
    <scope>NUCLEOTIDE SEQUENCE [LARGE SCALE GENOMIC DNA]</scope>
    <source>
        <strain evidence="2">WM2013NL</strain>
        <tissue evidence="2">Head and thorax</tissue>
    </source>
</reference>
<dbReference type="Proteomes" id="UP000037510">
    <property type="component" value="Unassembled WGS sequence"/>
</dbReference>
<name>A0A0L7KXL9_OPEBR</name>
<protein>
    <submittedName>
        <fullName evidence="2">Crossover junction endodeoxyribonuclease RuvC</fullName>
    </submittedName>
</protein>
<dbReference type="AlphaFoldDB" id="A0A0L7KXL9"/>
<evidence type="ECO:0000256" key="1">
    <source>
        <dbReference type="SAM" id="MobiDB-lite"/>
    </source>
</evidence>
<evidence type="ECO:0000313" key="2">
    <source>
        <dbReference type="EMBL" id="KOB67997.1"/>
    </source>
</evidence>
<feature type="region of interest" description="Disordered" evidence="1">
    <location>
        <begin position="20"/>
        <end position="42"/>
    </location>
</feature>
<organism evidence="2 3">
    <name type="scientific">Operophtera brumata</name>
    <name type="common">Winter moth</name>
    <name type="synonym">Phalaena brumata</name>
    <dbReference type="NCBI Taxonomy" id="104452"/>
    <lineage>
        <taxon>Eukaryota</taxon>
        <taxon>Metazoa</taxon>
        <taxon>Ecdysozoa</taxon>
        <taxon>Arthropoda</taxon>
        <taxon>Hexapoda</taxon>
        <taxon>Insecta</taxon>
        <taxon>Pterygota</taxon>
        <taxon>Neoptera</taxon>
        <taxon>Endopterygota</taxon>
        <taxon>Lepidoptera</taxon>
        <taxon>Glossata</taxon>
        <taxon>Ditrysia</taxon>
        <taxon>Geometroidea</taxon>
        <taxon>Geometridae</taxon>
        <taxon>Larentiinae</taxon>
        <taxon>Operophtera</taxon>
    </lineage>
</organism>
<comment type="caution">
    <text evidence="2">The sequence shown here is derived from an EMBL/GenBank/DDBJ whole genome shotgun (WGS) entry which is preliminary data.</text>
</comment>